<dbReference type="EMBL" id="VSSQ01027342">
    <property type="protein sequence ID" value="MPM76540.1"/>
    <property type="molecule type" value="Genomic_DNA"/>
</dbReference>
<feature type="region of interest" description="Disordered" evidence="1">
    <location>
        <begin position="17"/>
        <end position="67"/>
    </location>
</feature>
<protein>
    <submittedName>
        <fullName evidence="2">Uncharacterized protein</fullName>
    </submittedName>
</protein>
<name>A0A645CHX4_9ZZZZ</name>
<accession>A0A645CHX4</accession>
<sequence>MRVAACDELPVKYEVARRPRGKGGADDAHRGLGYRQREETERQQSESVEGYPLAHAEDGEPREERAP</sequence>
<proteinExistence type="predicted"/>
<evidence type="ECO:0000256" key="1">
    <source>
        <dbReference type="SAM" id="MobiDB-lite"/>
    </source>
</evidence>
<feature type="compositionally biased region" description="Basic and acidic residues" evidence="1">
    <location>
        <begin position="17"/>
        <end position="44"/>
    </location>
</feature>
<reference evidence="2" key="1">
    <citation type="submission" date="2019-08" db="EMBL/GenBank/DDBJ databases">
        <authorList>
            <person name="Kucharzyk K."/>
            <person name="Murdoch R.W."/>
            <person name="Higgins S."/>
            <person name="Loffler F."/>
        </authorList>
    </citation>
    <scope>NUCLEOTIDE SEQUENCE</scope>
</reference>
<organism evidence="2">
    <name type="scientific">bioreactor metagenome</name>
    <dbReference type="NCBI Taxonomy" id="1076179"/>
    <lineage>
        <taxon>unclassified sequences</taxon>
        <taxon>metagenomes</taxon>
        <taxon>ecological metagenomes</taxon>
    </lineage>
</organism>
<evidence type="ECO:0000313" key="2">
    <source>
        <dbReference type="EMBL" id="MPM76540.1"/>
    </source>
</evidence>
<comment type="caution">
    <text evidence="2">The sequence shown here is derived from an EMBL/GenBank/DDBJ whole genome shotgun (WGS) entry which is preliminary data.</text>
</comment>
<gene>
    <name evidence="2" type="ORF">SDC9_123538</name>
</gene>
<dbReference type="AlphaFoldDB" id="A0A645CHX4"/>
<feature type="compositionally biased region" description="Basic and acidic residues" evidence="1">
    <location>
        <begin position="55"/>
        <end position="67"/>
    </location>
</feature>